<comment type="similarity">
    <text evidence="13">Belongs to the helicase family. DinG subfamily.</text>
</comment>
<dbReference type="GO" id="GO:0003678">
    <property type="term" value="F:DNA helicase activity"/>
    <property type="evidence" value="ECO:0007669"/>
    <property type="project" value="InterPro"/>
</dbReference>
<dbReference type="SMART" id="SM00491">
    <property type="entry name" value="HELICc2"/>
    <property type="match status" value="1"/>
</dbReference>
<dbReference type="Gene3D" id="1.10.275.40">
    <property type="match status" value="1"/>
</dbReference>
<protein>
    <submittedName>
        <fullName evidence="15">ATP-dependent DNA helicase</fullName>
    </submittedName>
</protein>
<evidence type="ECO:0000256" key="13">
    <source>
        <dbReference type="ARBA" id="ARBA00038058"/>
    </source>
</evidence>
<evidence type="ECO:0000256" key="6">
    <source>
        <dbReference type="ARBA" id="ARBA00022806"/>
    </source>
</evidence>
<keyword evidence="10" id="KW-0238">DNA-binding</keyword>
<gene>
    <name evidence="15" type="ORF">H6A13_01960</name>
</gene>
<dbReference type="SMART" id="SM00488">
    <property type="entry name" value="DEXDc2"/>
    <property type="match status" value="1"/>
</dbReference>
<keyword evidence="4" id="KW-0227">DNA damage</keyword>
<evidence type="ECO:0000313" key="15">
    <source>
        <dbReference type="EMBL" id="MBM6825869.1"/>
    </source>
</evidence>
<dbReference type="GO" id="GO:0003677">
    <property type="term" value="F:DNA binding"/>
    <property type="evidence" value="ECO:0007669"/>
    <property type="project" value="UniProtKB-KW"/>
</dbReference>
<evidence type="ECO:0000256" key="1">
    <source>
        <dbReference type="ARBA" id="ARBA00022485"/>
    </source>
</evidence>
<feature type="domain" description="Helicase ATP-binding" evidence="14">
    <location>
        <begin position="184"/>
        <end position="465"/>
    </location>
</feature>
<keyword evidence="9" id="KW-0411">Iron-sulfur</keyword>
<dbReference type="Pfam" id="PF13307">
    <property type="entry name" value="Helicase_C_2"/>
    <property type="match status" value="1"/>
</dbReference>
<evidence type="ECO:0000256" key="10">
    <source>
        <dbReference type="ARBA" id="ARBA00023125"/>
    </source>
</evidence>
<dbReference type="GO" id="GO:0005524">
    <property type="term" value="F:ATP binding"/>
    <property type="evidence" value="ECO:0007669"/>
    <property type="project" value="UniProtKB-KW"/>
</dbReference>
<dbReference type="InterPro" id="IPR011604">
    <property type="entry name" value="PDDEXK-like_dom_sf"/>
</dbReference>
<keyword evidence="5" id="KW-0378">Hydrolase</keyword>
<keyword evidence="16" id="KW-1185">Reference proteome</keyword>
<evidence type="ECO:0000259" key="14">
    <source>
        <dbReference type="PROSITE" id="PS51193"/>
    </source>
</evidence>
<dbReference type="InterPro" id="IPR045028">
    <property type="entry name" value="DinG/Rad3-like"/>
</dbReference>
<keyword evidence="8" id="KW-0408">Iron</keyword>
<evidence type="ECO:0000256" key="2">
    <source>
        <dbReference type="ARBA" id="ARBA00022723"/>
    </source>
</evidence>
<evidence type="ECO:0000256" key="4">
    <source>
        <dbReference type="ARBA" id="ARBA00022763"/>
    </source>
</evidence>
<keyword evidence="12" id="KW-0413">Isomerase</keyword>
<dbReference type="PANTHER" id="PTHR11472:SF34">
    <property type="entry name" value="REGULATOR OF TELOMERE ELONGATION HELICASE 1"/>
    <property type="match status" value="1"/>
</dbReference>
<evidence type="ECO:0000256" key="3">
    <source>
        <dbReference type="ARBA" id="ARBA00022741"/>
    </source>
</evidence>
<dbReference type="Gene3D" id="1.10.30.20">
    <property type="entry name" value="Bacterial XPD DNA helicase, FeS cluster domain"/>
    <property type="match status" value="1"/>
</dbReference>
<dbReference type="InterPro" id="IPR042493">
    <property type="entry name" value="XPD_DNA_FeS"/>
</dbReference>
<dbReference type="Gene3D" id="3.90.320.10">
    <property type="match status" value="1"/>
</dbReference>
<keyword evidence="6 15" id="KW-0347">Helicase</keyword>
<reference evidence="15" key="1">
    <citation type="submission" date="2020-08" db="EMBL/GenBank/DDBJ databases">
        <authorList>
            <person name="Cejkova D."/>
            <person name="Kubasova T."/>
            <person name="Jahodarova E."/>
            <person name="Rychlik I."/>
        </authorList>
    </citation>
    <scope>NUCLEOTIDE SEQUENCE</scope>
    <source>
        <strain evidence="15">An420c</strain>
    </source>
</reference>
<reference evidence="15" key="2">
    <citation type="journal article" date="2021" name="Sci. Rep.">
        <title>The distribution of antibiotic resistance genes in chicken gut microbiota commensals.</title>
        <authorList>
            <person name="Juricova H."/>
            <person name="Matiasovicova J."/>
            <person name="Kubasova T."/>
            <person name="Cejkova D."/>
            <person name="Rychlik I."/>
        </authorList>
    </citation>
    <scope>NUCLEOTIDE SEQUENCE</scope>
    <source>
        <strain evidence="15">An420c</strain>
    </source>
</reference>
<evidence type="ECO:0000256" key="11">
    <source>
        <dbReference type="ARBA" id="ARBA00023204"/>
    </source>
</evidence>
<organism evidence="15 16">
    <name type="scientific">Mordavella massiliensis</name>
    <dbReference type="NCBI Taxonomy" id="1871024"/>
    <lineage>
        <taxon>Bacteria</taxon>
        <taxon>Bacillati</taxon>
        <taxon>Bacillota</taxon>
        <taxon>Clostridia</taxon>
        <taxon>Eubacteriales</taxon>
        <taxon>Clostridiaceae</taxon>
        <taxon>Mordavella</taxon>
    </lineage>
</organism>
<comment type="caution">
    <text evidence="15">The sequence shown here is derived from an EMBL/GenBank/DDBJ whole genome shotgun (WGS) entry which is preliminary data.</text>
</comment>
<keyword evidence="2" id="KW-0479">Metal-binding</keyword>
<dbReference type="InterPro" id="IPR027417">
    <property type="entry name" value="P-loop_NTPase"/>
</dbReference>
<evidence type="ECO:0000256" key="12">
    <source>
        <dbReference type="ARBA" id="ARBA00023235"/>
    </source>
</evidence>
<accession>A0A938X1G9</accession>
<dbReference type="InterPro" id="IPR010614">
    <property type="entry name" value="RAD3-like_helicase_DEAD"/>
</dbReference>
<proteinExistence type="inferred from homology"/>
<evidence type="ECO:0000256" key="9">
    <source>
        <dbReference type="ARBA" id="ARBA00023014"/>
    </source>
</evidence>
<keyword evidence="3" id="KW-0547">Nucleotide-binding</keyword>
<dbReference type="InterPro" id="IPR006554">
    <property type="entry name" value="Helicase-like_DEXD_c2"/>
</dbReference>
<dbReference type="InterPro" id="IPR011545">
    <property type="entry name" value="DEAD/DEAH_box_helicase_dom"/>
</dbReference>
<keyword evidence="11" id="KW-0234">DNA repair</keyword>
<dbReference type="Pfam" id="PF00270">
    <property type="entry name" value="DEAD"/>
    <property type="match status" value="1"/>
</dbReference>
<keyword evidence="1" id="KW-0004">4Fe-4S</keyword>
<dbReference type="GO" id="GO:0051539">
    <property type="term" value="F:4 iron, 4 sulfur cluster binding"/>
    <property type="evidence" value="ECO:0007669"/>
    <property type="project" value="UniProtKB-KW"/>
</dbReference>
<dbReference type="Pfam" id="PF06733">
    <property type="entry name" value="DEAD_2"/>
    <property type="match status" value="1"/>
</dbReference>
<dbReference type="RefSeq" id="WP_204907938.1">
    <property type="nucleotide sequence ID" value="NZ_JACJLV010000004.1"/>
</dbReference>
<evidence type="ECO:0000256" key="5">
    <source>
        <dbReference type="ARBA" id="ARBA00022801"/>
    </source>
</evidence>
<name>A0A938X1G9_9CLOT</name>
<evidence type="ECO:0000256" key="8">
    <source>
        <dbReference type="ARBA" id="ARBA00023004"/>
    </source>
</evidence>
<sequence length="792" mass="91367">MDTEQPLIRISVRNLVEFILRSGDIDNRAAGADKDAMLLGGKIHRKIQRSMGADYQAEVSLKMKIPCQGFDLSVEGRADGIFRTPSGIVVDEIKGIFKDLEYLKEPEPIHLAQAKCYAYIYAVQQELEEIGVQMTYCNMDTEDIKRFQSAYQTKELGVWFLEVVGEYEKWARFQIRWQEKRNASIREVQFPFAYREGQKKLTAAVYRTIEQKKKLFIQAPTGVGKTIATVFPSVRAMGEGLGEKIFYLTAKTITRTVAWQAFETLREQALRMKVIVLTAKEKICFCEETECNPDACPYAKGHFDRVNDAVYELLNTTDAISREVIEEQARKWQVCPFEMGLDVSTWVDAVICDYNYVFDPNAHLKRFFGEGNKGDYLFLIDEAHNLVDRGREMYSAAICKEDFLKIKKLVKEEDPRLSKRLEECNRQLLALKRECEGCQVLDSAANVYLKLVSLMGEMERFLEECKNEEMHAEVLELCFAVRSFLGIYEDLDENYLINSELGEDGRFYLHLFCVNPARKLQEYLEKGRSTILFSATLLPVHYYKKLLSTSTDDYAVYAESPFDPANRLLLLGNDVSTKYKLRGKQMYRKYARYLVNVAKAKAGNYIAFFPSYHFMEEVHEEFLEILEDTGEDIDDVMQSPYMSEEAREIFLENFEDVRNRSLMGFCVLGGIFSEGIDLSEDQLIGAVIIGTGLPQVCRERELLKQYFDARGFRGFDYAYLYPGMNKVLQAAGRVIRTDEDQGVILLLDDRFRERRCQEIFPREWASRGWCSLGNVSEQIARFWEEKNGGETS</sequence>
<dbReference type="GO" id="GO:0016818">
    <property type="term" value="F:hydrolase activity, acting on acid anhydrides, in phosphorus-containing anhydrides"/>
    <property type="evidence" value="ECO:0007669"/>
    <property type="project" value="InterPro"/>
</dbReference>
<evidence type="ECO:0000256" key="7">
    <source>
        <dbReference type="ARBA" id="ARBA00022840"/>
    </source>
</evidence>
<dbReference type="SUPFAM" id="SSF52540">
    <property type="entry name" value="P-loop containing nucleoside triphosphate hydrolases"/>
    <property type="match status" value="2"/>
</dbReference>
<evidence type="ECO:0000313" key="16">
    <source>
        <dbReference type="Proteomes" id="UP000713880"/>
    </source>
</evidence>
<dbReference type="InterPro" id="IPR006555">
    <property type="entry name" value="ATP-dep_Helicase_C"/>
</dbReference>
<dbReference type="InterPro" id="IPR014013">
    <property type="entry name" value="Helic_SF1/SF2_ATP-bd_DinG/Rad3"/>
</dbReference>
<keyword evidence="7" id="KW-0067">ATP-binding</keyword>
<dbReference type="AlphaFoldDB" id="A0A938X1G9"/>
<dbReference type="GO" id="GO:0006281">
    <property type="term" value="P:DNA repair"/>
    <property type="evidence" value="ECO:0007669"/>
    <property type="project" value="UniProtKB-KW"/>
</dbReference>
<dbReference type="Gene3D" id="3.40.50.300">
    <property type="entry name" value="P-loop containing nucleotide triphosphate hydrolases"/>
    <property type="match status" value="2"/>
</dbReference>
<dbReference type="EMBL" id="JACJLV010000004">
    <property type="protein sequence ID" value="MBM6825869.1"/>
    <property type="molecule type" value="Genomic_DNA"/>
</dbReference>
<dbReference type="Proteomes" id="UP000713880">
    <property type="component" value="Unassembled WGS sequence"/>
</dbReference>
<dbReference type="PANTHER" id="PTHR11472">
    <property type="entry name" value="DNA REPAIR DEAD HELICASE RAD3/XP-D SUBFAMILY MEMBER"/>
    <property type="match status" value="1"/>
</dbReference>
<dbReference type="PROSITE" id="PS51193">
    <property type="entry name" value="HELICASE_ATP_BIND_2"/>
    <property type="match status" value="1"/>
</dbReference>
<dbReference type="GO" id="GO:0046872">
    <property type="term" value="F:metal ion binding"/>
    <property type="evidence" value="ECO:0007669"/>
    <property type="project" value="UniProtKB-KW"/>
</dbReference>